<evidence type="ECO:0000256" key="1">
    <source>
        <dbReference type="ARBA" id="ARBA00004651"/>
    </source>
</evidence>
<evidence type="ECO:0000256" key="13">
    <source>
        <dbReference type="ARBA" id="ARBA00023288"/>
    </source>
</evidence>
<organism evidence="19 20">
    <name type="scientific">Halomonas casei</name>
    <dbReference type="NCBI Taxonomy" id="2742613"/>
    <lineage>
        <taxon>Bacteria</taxon>
        <taxon>Pseudomonadati</taxon>
        <taxon>Pseudomonadota</taxon>
        <taxon>Gammaproteobacteria</taxon>
        <taxon>Oceanospirillales</taxon>
        <taxon>Halomonadaceae</taxon>
        <taxon>Halomonas</taxon>
    </lineage>
</organism>
<dbReference type="PROSITE" id="PS50999">
    <property type="entry name" value="COX2_TM"/>
    <property type="match status" value="1"/>
</dbReference>
<keyword evidence="9 16" id="KW-1133">Transmembrane helix</keyword>
<feature type="region of interest" description="Disordered" evidence="15">
    <location>
        <begin position="279"/>
        <end position="313"/>
    </location>
</feature>
<dbReference type="CDD" id="cd04212">
    <property type="entry name" value="CuRO_UO_II"/>
    <property type="match status" value="1"/>
</dbReference>
<keyword evidence="8 14" id="KW-0249">Electron transport</keyword>
<feature type="domain" description="Cytochrome oxidase subunit II transmembrane region profile" evidence="18">
    <location>
        <begin position="21"/>
        <end position="118"/>
    </location>
</feature>
<sequence length="313" mass="34746">MQRHSLWRRRGTLVLLALCLFLAGCSSALLDPKGQVGAEQRTLILTSFGLMLIVVIPVIAMTMLFGWRYRRSNSVAKYTPDWAHSNLIEAVIWIVPCAIIVVLALLTWKTSHSLDPHKPLESDVEPMEIQAIALDWKWLFVYPEQGIASVNELAFPVDTPVRFRVSSGTVMNAFFIPRLGSQIYAMAGMDNDVHLIANEVGVYPGRSTNYSGAGFSGMTFDAHVTSNEDFDAWVAEVAQSPNTLSYPEGYEALAEQSEFNPVEYFSSVTPEFYERLVSSFHSGTDPNPSHDENRAPAIDSHEARQSLSNEAGE</sequence>
<keyword evidence="13" id="KW-0449">Lipoprotein</keyword>
<keyword evidence="5 14" id="KW-0679">Respiratory chain</keyword>
<dbReference type="InterPro" id="IPR002429">
    <property type="entry name" value="CcO_II-like_C"/>
</dbReference>
<feature type="compositionally biased region" description="Basic and acidic residues" evidence="15">
    <location>
        <begin position="288"/>
        <end position="304"/>
    </location>
</feature>
<evidence type="ECO:0000256" key="15">
    <source>
        <dbReference type="SAM" id="MobiDB-lite"/>
    </source>
</evidence>
<dbReference type="NCBIfam" id="TIGR01433">
    <property type="entry name" value="CyoA"/>
    <property type="match status" value="1"/>
</dbReference>
<keyword evidence="4 14" id="KW-1003">Cell membrane</keyword>
<name>A0ABR9F178_9GAMM</name>
<keyword evidence="20" id="KW-1185">Reference proteome</keyword>
<dbReference type="Pfam" id="PF00116">
    <property type="entry name" value="COX2"/>
    <property type="match status" value="1"/>
</dbReference>
<dbReference type="RefSeq" id="WP_096281683.1">
    <property type="nucleotide sequence ID" value="NZ_CBCSBM010000014.1"/>
</dbReference>
<evidence type="ECO:0000256" key="11">
    <source>
        <dbReference type="ARBA" id="ARBA00023136"/>
    </source>
</evidence>
<evidence type="ECO:0000256" key="9">
    <source>
        <dbReference type="ARBA" id="ARBA00022989"/>
    </source>
</evidence>
<dbReference type="PROSITE" id="PS50857">
    <property type="entry name" value="COX2_CUA"/>
    <property type="match status" value="1"/>
</dbReference>
<reference evidence="19 20" key="1">
    <citation type="submission" date="2020-07" db="EMBL/GenBank/DDBJ databases">
        <title>Halophilic bacteria isolated from french cheeses.</title>
        <authorList>
            <person name="Kothe C.I."/>
            <person name="Farah-Kraiem B."/>
            <person name="Renault P."/>
            <person name="Dridi B."/>
        </authorList>
    </citation>
    <scope>NUCLEOTIDE SEQUENCE [LARGE SCALE GENOMIC DNA]</scope>
    <source>
        <strain evidence="19 20">FME1</strain>
    </source>
</reference>
<evidence type="ECO:0000256" key="10">
    <source>
        <dbReference type="ARBA" id="ARBA00023002"/>
    </source>
</evidence>
<dbReference type="SUPFAM" id="SSF49503">
    <property type="entry name" value="Cupredoxins"/>
    <property type="match status" value="1"/>
</dbReference>
<evidence type="ECO:0000256" key="14">
    <source>
        <dbReference type="PIRNR" id="PIRNR000292"/>
    </source>
</evidence>
<dbReference type="PANTHER" id="PTHR22888:SF18">
    <property type="entry name" value="CYTOCHROME BO(3) UBIQUINOL OXIDASE SUBUNIT 2"/>
    <property type="match status" value="1"/>
</dbReference>
<comment type="caution">
    <text evidence="19">The sequence shown here is derived from an EMBL/GenBank/DDBJ whole genome shotgun (WGS) entry which is preliminary data.</text>
</comment>
<evidence type="ECO:0000256" key="2">
    <source>
        <dbReference type="ARBA" id="ARBA00007866"/>
    </source>
</evidence>
<accession>A0ABR9F178</accession>
<dbReference type="InterPro" id="IPR045187">
    <property type="entry name" value="CcO_II"/>
</dbReference>
<dbReference type="InterPro" id="IPR036257">
    <property type="entry name" value="Cyt_c_oxidase_su2_TM_sf"/>
</dbReference>
<dbReference type="PANTHER" id="PTHR22888">
    <property type="entry name" value="CYTOCHROME C OXIDASE, SUBUNIT II"/>
    <property type="match status" value="1"/>
</dbReference>
<dbReference type="Pfam" id="PF06481">
    <property type="entry name" value="COX_ARM"/>
    <property type="match status" value="1"/>
</dbReference>
<feature type="transmembrane region" description="Helical" evidence="16">
    <location>
        <begin position="43"/>
        <end position="67"/>
    </location>
</feature>
<evidence type="ECO:0000256" key="5">
    <source>
        <dbReference type="ARBA" id="ARBA00022660"/>
    </source>
</evidence>
<dbReference type="InterPro" id="IPR006333">
    <property type="entry name" value="Cyt_o_ubiquinol_oxidase_su2"/>
</dbReference>
<dbReference type="Gene3D" id="1.10.287.90">
    <property type="match status" value="1"/>
</dbReference>
<keyword evidence="3 14" id="KW-0813">Transport</keyword>
<dbReference type="InterPro" id="IPR008972">
    <property type="entry name" value="Cupredoxin"/>
</dbReference>
<evidence type="ECO:0000256" key="6">
    <source>
        <dbReference type="ARBA" id="ARBA00022692"/>
    </source>
</evidence>
<evidence type="ECO:0000256" key="12">
    <source>
        <dbReference type="ARBA" id="ARBA00023139"/>
    </source>
</evidence>
<evidence type="ECO:0000256" key="7">
    <source>
        <dbReference type="ARBA" id="ARBA00022729"/>
    </source>
</evidence>
<feature type="domain" description="Cytochrome oxidase subunit II copper A binding" evidence="17">
    <location>
        <begin position="124"/>
        <end position="236"/>
    </location>
</feature>
<evidence type="ECO:0000256" key="4">
    <source>
        <dbReference type="ARBA" id="ARBA00022475"/>
    </source>
</evidence>
<evidence type="ECO:0000256" key="8">
    <source>
        <dbReference type="ARBA" id="ARBA00022982"/>
    </source>
</evidence>
<gene>
    <name evidence="19" type="primary">cyoA</name>
    <name evidence="19" type="ORF">EI168_06170</name>
</gene>
<evidence type="ECO:0000256" key="16">
    <source>
        <dbReference type="SAM" id="Phobius"/>
    </source>
</evidence>
<proteinExistence type="inferred from homology"/>
<keyword evidence="10 14" id="KW-0560">Oxidoreductase</keyword>
<comment type="subcellular location">
    <subcellularLocation>
        <location evidence="1">Cell membrane</location>
        <topology evidence="1">Multi-pass membrane protein</topology>
    </subcellularLocation>
</comment>
<feature type="transmembrane region" description="Helical" evidence="16">
    <location>
        <begin position="87"/>
        <end position="108"/>
    </location>
</feature>
<dbReference type="SUPFAM" id="SSF81464">
    <property type="entry name" value="Cytochrome c oxidase subunit II-like, transmembrane region"/>
    <property type="match status" value="1"/>
</dbReference>
<evidence type="ECO:0000259" key="17">
    <source>
        <dbReference type="PROSITE" id="PS50857"/>
    </source>
</evidence>
<evidence type="ECO:0000259" key="18">
    <source>
        <dbReference type="PROSITE" id="PS50999"/>
    </source>
</evidence>
<dbReference type="PROSITE" id="PS51257">
    <property type="entry name" value="PROKAR_LIPOPROTEIN"/>
    <property type="match status" value="1"/>
</dbReference>
<keyword evidence="11 14" id="KW-0472">Membrane</keyword>
<dbReference type="Gene3D" id="2.60.40.420">
    <property type="entry name" value="Cupredoxins - blue copper proteins"/>
    <property type="match status" value="1"/>
</dbReference>
<evidence type="ECO:0000256" key="3">
    <source>
        <dbReference type="ARBA" id="ARBA00022448"/>
    </source>
</evidence>
<dbReference type="InterPro" id="IPR034227">
    <property type="entry name" value="CuRO_UO_II"/>
</dbReference>
<dbReference type="PIRSF" id="PIRSF000292">
    <property type="entry name" value="Ubi_od_II"/>
    <property type="match status" value="1"/>
</dbReference>
<dbReference type="InterPro" id="IPR010514">
    <property type="entry name" value="COX_ARM"/>
</dbReference>
<dbReference type="InterPro" id="IPR011759">
    <property type="entry name" value="Cyt_c_oxidase_su2_TM_dom"/>
</dbReference>
<keyword evidence="12" id="KW-0564">Palmitate</keyword>
<comment type="similarity">
    <text evidence="2 14">Belongs to the cytochrome c oxidase subunit 2 family.</text>
</comment>
<evidence type="ECO:0000313" key="19">
    <source>
        <dbReference type="EMBL" id="MBE0399696.1"/>
    </source>
</evidence>
<dbReference type="EMBL" id="RRZD01000004">
    <property type="protein sequence ID" value="MBE0399696.1"/>
    <property type="molecule type" value="Genomic_DNA"/>
</dbReference>
<keyword evidence="6 16" id="KW-0812">Transmembrane</keyword>
<dbReference type="Proteomes" id="UP001645039">
    <property type="component" value="Unassembled WGS sequence"/>
</dbReference>
<keyword evidence="7" id="KW-0732">Signal</keyword>
<protein>
    <recommendedName>
        <fullName evidence="14">Ubiquinol oxidase subunit 2</fullName>
    </recommendedName>
</protein>
<evidence type="ECO:0000313" key="20">
    <source>
        <dbReference type="Proteomes" id="UP001645039"/>
    </source>
</evidence>